<dbReference type="InterPro" id="IPR003481">
    <property type="entry name" value="FliD_N"/>
</dbReference>
<keyword evidence="8" id="KW-0969">Cilium</keyword>
<keyword evidence="4 5" id="KW-0975">Bacterial flagellum</keyword>
<dbReference type="InterPro" id="IPR010809">
    <property type="entry name" value="FliD_C"/>
</dbReference>
<dbReference type="InterPro" id="IPR010810">
    <property type="entry name" value="Flagellin_hook_IN_motif"/>
</dbReference>
<evidence type="ECO:0000259" key="7">
    <source>
        <dbReference type="Pfam" id="PF07195"/>
    </source>
</evidence>
<evidence type="ECO:0000256" key="5">
    <source>
        <dbReference type="RuleBase" id="RU362066"/>
    </source>
</evidence>
<evidence type="ECO:0000256" key="4">
    <source>
        <dbReference type="ARBA" id="ARBA00023143"/>
    </source>
</evidence>
<dbReference type="AlphaFoldDB" id="A0A939DDC8"/>
<proteinExistence type="inferred from homology"/>
<dbReference type="GO" id="GO:0009424">
    <property type="term" value="C:bacterial-type flagellum hook"/>
    <property type="evidence" value="ECO:0007669"/>
    <property type="project" value="UniProtKB-UniRule"/>
</dbReference>
<evidence type="ECO:0000256" key="1">
    <source>
        <dbReference type="ARBA" id="ARBA00009764"/>
    </source>
</evidence>
<keyword evidence="5" id="KW-0964">Secreted</keyword>
<sequence>MASIASLGVGSGLDLSGLLNQLEAAERKQLVPIVSQQKSHQAKISAFGVLEGVLEQFQTTAAKLSEADFFSSVTSSVTGDAATVSAGSEAMPGSYQIDITQRARGYSIATAGVADREANLGAGTITLDLQNGESMSVDIGAGDSSLEAIRDAINDAQGPVAASIVNDGSGTPHRLVLSSRETGTDNAIAAVDFGALAGSLAVDAGTEVTARNAELTVNGIAIQSQSNTVEGAIQGVTLEVEETGQVEVELRRDDSAIKSAVTAFVNNYNALQKTINTLTSYDADSGTAGTLLGNNTLRSIESRLRSGMSHAVEGGDIALLSDIGIELQKDGTLKLDDEALGELLADNPAGLADFFAGEDGFAVQMDSVVEAMVEESGLIEKATEGLSSSIERLGQRYDRMEQSIATTIERYRSQFGRLDSMIASMNSTSAYLTQQFDMMNAQLGRK</sequence>
<evidence type="ECO:0000256" key="2">
    <source>
        <dbReference type="ARBA" id="ARBA00011255"/>
    </source>
</evidence>
<dbReference type="Pfam" id="PF07196">
    <property type="entry name" value="Flagellin_IN"/>
    <property type="match status" value="1"/>
</dbReference>
<keyword evidence="9" id="KW-1185">Reference proteome</keyword>
<comment type="similarity">
    <text evidence="1 5">Belongs to the FliD family.</text>
</comment>
<evidence type="ECO:0000256" key="3">
    <source>
        <dbReference type="ARBA" id="ARBA00023054"/>
    </source>
</evidence>
<dbReference type="Pfam" id="PF07195">
    <property type="entry name" value="FliD_C"/>
    <property type="match status" value="1"/>
</dbReference>
<dbReference type="InterPro" id="IPR040026">
    <property type="entry name" value="FliD"/>
</dbReference>
<dbReference type="GO" id="GO:0071973">
    <property type="term" value="P:bacterial-type flagellum-dependent cell motility"/>
    <property type="evidence" value="ECO:0007669"/>
    <property type="project" value="TreeGrafter"/>
</dbReference>
<feature type="domain" description="Flagellar hook-associated protein 2 C-terminal" evidence="7">
    <location>
        <begin position="210"/>
        <end position="427"/>
    </location>
</feature>
<dbReference type="EMBL" id="JAFKCZ010000003">
    <property type="protein sequence ID" value="MBN7795821.1"/>
    <property type="molecule type" value="Genomic_DNA"/>
</dbReference>
<name>A0A939DDC8_9GAMM</name>
<gene>
    <name evidence="8" type="primary">fliD</name>
    <name evidence="8" type="ORF">JYP50_04415</name>
</gene>
<reference evidence="8" key="1">
    <citation type="submission" date="2021-02" db="EMBL/GenBank/DDBJ databases">
        <title>PHA producing bacteria isolated from coastal sediment in Guangdong, Shenzhen.</title>
        <authorList>
            <person name="Zheng W."/>
            <person name="Yu S."/>
            <person name="Huang Y."/>
        </authorList>
    </citation>
    <scope>NUCLEOTIDE SEQUENCE</scope>
    <source>
        <strain evidence="8">TN14-10</strain>
    </source>
</reference>
<keyword evidence="8" id="KW-0966">Cell projection</keyword>
<accession>A0A939DDC8</accession>
<dbReference type="RefSeq" id="WP_206559264.1">
    <property type="nucleotide sequence ID" value="NZ_JAFKCZ010000003.1"/>
</dbReference>
<dbReference type="Proteomes" id="UP000664303">
    <property type="component" value="Unassembled WGS sequence"/>
</dbReference>
<evidence type="ECO:0000259" key="6">
    <source>
        <dbReference type="Pfam" id="PF02465"/>
    </source>
</evidence>
<protein>
    <recommendedName>
        <fullName evidence="5">Flagellar hook-associated protein 2</fullName>
        <shortName evidence="5">HAP2</shortName>
    </recommendedName>
    <alternativeName>
        <fullName evidence="5">Flagellar cap protein</fullName>
    </alternativeName>
</protein>
<dbReference type="Pfam" id="PF02465">
    <property type="entry name" value="FliD_N"/>
    <property type="match status" value="1"/>
</dbReference>
<comment type="caution">
    <text evidence="8">The sequence shown here is derived from an EMBL/GenBank/DDBJ whole genome shotgun (WGS) entry which is preliminary data.</text>
</comment>
<organism evidence="8 9">
    <name type="scientific">Parahaliea mediterranea</name>
    <dbReference type="NCBI Taxonomy" id="651086"/>
    <lineage>
        <taxon>Bacteria</taxon>
        <taxon>Pseudomonadati</taxon>
        <taxon>Pseudomonadota</taxon>
        <taxon>Gammaproteobacteria</taxon>
        <taxon>Cellvibrionales</taxon>
        <taxon>Halieaceae</taxon>
        <taxon>Parahaliea</taxon>
    </lineage>
</organism>
<dbReference type="PANTHER" id="PTHR30288">
    <property type="entry name" value="FLAGELLAR CAP/ASSEMBLY PROTEIN FLID"/>
    <property type="match status" value="1"/>
</dbReference>
<comment type="subunit">
    <text evidence="2 5">Homopentamer.</text>
</comment>
<dbReference type="GO" id="GO:0007155">
    <property type="term" value="P:cell adhesion"/>
    <property type="evidence" value="ECO:0007669"/>
    <property type="project" value="InterPro"/>
</dbReference>
<feature type="domain" description="Flagellar hook-associated protein 2 N-terminal" evidence="6">
    <location>
        <begin position="11"/>
        <end position="104"/>
    </location>
</feature>
<comment type="subcellular location">
    <subcellularLocation>
        <location evidence="5">Secreted</location>
    </subcellularLocation>
    <subcellularLocation>
        <location evidence="5">Bacterial flagellum</location>
    </subcellularLocation>
</comment>
<evidence type="ECO:0000313" key="9">
    <source>
        <dbReference type="Proteomes" id="UP000664303"/>
    </source>
</evidence>
<evidence type="ECO:0000313" key="8">
    <source>
        <dbReference type="EMBL" id="MBN7795821.1"/>
    </source>
</evidence>
<keyword evidence="3" id="KW-0175">Coiled coil</keyword>
<keyword evidence="8" id="KW-0282">Flagellum</keyword>
<comment type="function">
    <text evidence="5">Required for morphogenesis and for the elongation of the flagellar filament by facilitating polymerization of the flagellin monomers at the tip of growing filament. Forms a capping structure, which prevents flagellin subunits (transported through the central channel of the flagellum) from leaking out without polymerization at the distal end.</text>
</comment>
<dbReference type="GO" id="GO:0005576">
    <property type="term" value="C:extracellular region"/>
    <property type="evidence" value="ECO:0007669"/>
    <property type="project" value="UniProtKB-SubCell"/>
</dbReference>
<dbReference type="PANTHER" id="PTHR30288:SF0">
    <property type="entry name" value="FLAGELLAR HOOK-ASSOCIATED PROTEIN 2"/>
    <property type="match status" value="1"/>
</dbReference>
<dbReference type="GO" id="GO:0009421">
    <property type="term" value="C:bacterial-type flagellum filament cap"/>
    <property type="evidence" value="ECO:0007669"/>
    <property type="project" value="InterPro"/>
</dbReference>